<evidence type="ECO:0000256" key="3">
    <source>
        <dbReference type="ARBA" id="ARBA00022448"/>
    </source>
</evidence>
<feature type="domain" description="ABC transmembrane type-2" evidence="10">
    <location>
        <begin position="29"/>
        <end position="247"/>
    </location>
</feature>
<dbReference type="RefSeq" id="WP_144230425.1">
    <property type="nucleotide sequence ID" value="NZ_CBCRVV010000014.1"/>
</dbReference>
<comment type="subcellular location">
    <subcellularLocation>
        <location evidence="1">Cell inner membrane</location>
        <topology evidence="1">Multi-pass membrane protein</topology>
    </subcellularLocation>
    <subcellularLocation>
        <location evidence="9">Cell membrane</location>
        <topology evidence="9">Multi-pass membrane protein</topology>
    </subcellularLocation>
</comment>
<feature type="transmembrane region" description="Helical" evidence="9">
    <location>
        <begin position="114"/>
        <end position="137"/>
    </location>
</feature>
<feature type="transmembrane region" description="Helical" evidence="9">
    <location>
        <begin position="56"/>
        <end position="74"/>
    </location>
</feature>
<dbReference type="PANTHER" id="PTHR30413">
    <property type="entry name" value="INNER MEMBRANE TRANSPORT PERMEASE"/>
    <property type="match status" value="1"/>
</dbReference>
<dbReference type="GO" id="GO:0043190">
    <property type="term" value="C:ATP-binding cassette (ABC) transporter complex"/>
    <property type="evidence" value="ECO:0007669"/>
    <property type="project" value="InterPro"/>
</dbReference>
<dbReference type="PRINTS" id="PR00164">
    <property type="entry name" value="ABC2TRNSPORT"/>
</dbReference>
<evidence type="ECO:0000256" key="6">
    <source>
        <dbReference type="ARBA" id="ARBA00022692"/>
    </source>
</evidence>
<dbReference type="InterPro" id="IPR000412">
    <property type="entry name" value="ABC_2_transport"/>
</dbReference>
<reference evidence="11 12" key="1">
    <citation type="submission" date="2019-07" db="EMBL/GenBank/DDBJ databases">
        <title>Description of 53C-WASEF.</title>
        <authorList>
            <person name="Pitt A."/>
            <person name="Hahn M.W."/>
        </authorList>
    </citation>
    <scope>NUCLEOTIDE SEQUENCE [LARGE SCALE GENOMIC DNA]</scope>
    <source>
        <strain evidence="11 12">53C-WASEF</strain>
    </source>
</reference>
<evidence type="ECO:0000256" key="1">
    <source>
        <dbReference type="ARBA" id="ARBA00004429"/>
    </source>
</evidence>
<keyword evidence="7 9" id="KW-1133">Transmembrane helix</keyword>
<evidence type="ECO:0000313" key="11">
    <source>
        <dbReference type="EMBL" id="TSJ76668.1"/>
    </source>
</evidence>
<dbReference type="PANTHER" id="PTHR30413:SF8">
    <property type="entry name" value="TRANSPORT PERMEASE PROTEIN"/>
    <property type="match status" value="1"/>
</dbReference>
<dbReference type="EMBL" id="VMBG01000002">
    <property type="protein sequence ID" value="TSJ76668.1"/>
    <property type="molecule type" value="Genomic_DNA"/>
</dbReference>
<dbReference type="AlphaFoldDB" id="A0A556QJ60"/>
<dbReference type="OrthoDB" id="9794365at2"/>
<feature type="transmembrane region" description="Helical" evidence="9">
    <location>
        <begin position="144"/>
        <end position="164"/>
    </location>
</feature>
<protein>
    <recommendedName>
        <fullName evidence="9">Transport permease protein</fullName>
    </recommendedName>
</protein>
<feature type="transmembrane region" description="Helical" evidence="9">
    <location>
        <begin position="195"/>
        <end position="213"/>
    </location>
</feature>
<evidence type="ECO:0000256" key="9">
    <source>
        <dbReference type="RuleBase" id="RU361157"/>
    </source>
</evidence>
<organism evidence="11 12">
    <name type="scientific">Rariglobus hedericola</name>
    <dbReference type="NCBI Taxonomy" id="2597822"/>
    <lineage>
        <taxon>Bacteria</taxon>
        <taxon>Pseudomonadati</taxon>
        <taxon>Verrucomicrobiota</taxon>
        <taxon>Opitutia</taxon>
        <taxon>Opitutales</taxon>
        <taxon>Opitutaceae</taxon>
        <taxon>Rariglobus</taxon>
    </lineage>
</organism>
<name>A0A556QJ60_9BACT</name>
<dbReference type="PROSITE" id="PS51012">
    <property type="entry name" value="ABC_TM2"/>
    <property type="match status" value="1"/>
</dbReference>
<keyword evidence="12" id="KW-1185">Reference proteome</keyword>
<dbReference type="Pfam" id="PF01061">
    <property type="entry name" value="ABC2_membrane"/>
    <property type="match status" value="1"/>
</dbReference>
<evidence type="ECO:0000256" key="4">
    <source>
        <dbReference type="ARBA" id="ARBA00022475"/>
    </source>
</evidence>
<evidence type="ECO:0000256" key="5">
    <source>
        <dbReference type="ARBA" id="ARBA00022519"/>
    </source>
</evidence>
<evidence type="ECO:0000256" key="7">
    <source>
        <dbReference type="ARBA" id="ARBA00022989"/>
    </source>
</evidence>
<accession>A0A556QJ60</accession>
<evidence type="ECO:0000313" key="12">
    <source>
        <dbReference type="Proteomes" id="UP000315648"/>
    </source>
</evidence>
<keyword evidence="5" id="KW-0997">Cell inner membrane</keyword>
<comment type="caution">
    <text evidence="11">The sequence shown here is derived from an EMBL/GenBank/DDBJ whole genome shotgun (WGS) entry which is preliminary data.</text>
</comment>
<comment type="similarity">
    <text evidence="2 9">Belongs to the ABC-2 integral membrane protein family.</text>
</comment>
<feature type="transmembrane region" description="Helical" evidence="9">
    <location>
        <begin position="225"/>
        <end position="243"/>
    </location>
</feature>
<evidence type="ECO:0000256" key="8">
    <source>
        <dbReference type="ARBA" id="ARBA00023136"/>
    </source>
</evidence>
<dbReference type="GO" id="GO:0140359">
    <property type="term" value="F:ABC-type transporter activity"/>
    <property type="evidence" value="ECO:0007669"/>
    <property type="project" value="InterPro"/>
</dbReference>
<gene>
    <name evidence="11" type="ORF">FPL22_11110</name>
</gene>
<dbReference type="Proteomes" id="UP000315648">
    <property type="component" value="Unassembled WGS sequence"/>
</dbReference>
<keyword evidence="4 9" id="KW-1003">Cell membrane</keyword>
<keyword evidence="8 9" id="KW-0472">Membrane</keyword>
<feature type="transmembrane region" description="Helical" evidence="9">
    <location>
        <begin position="28"/>
        <end position="49"/>
    </location>
</feature>
<evidence type="ECO:0000259" key="10">
    <source>
        <dbReference type="PROSITE" id="PS51012"/>
    </source>
</evidence>
<feature type="transmembrane region" description="Helical" evidence="9">
    <location>
        <begin position="170"/>
        <end position="188"/>
    </location>
</feature>
<dbReference type="InterPro" id="IPR013525">
    <property type="entry name" value="ABC2_TM"/>
</dbReference>
<sequence length="257" mass="28742">MISHFLRYKDIVLYRTLASLKSEARKNYLGYIWFLLEPLLSTSVLYFAMSHISGQRGALAVLVILLGMVVWQWLEGSVMLSSASISAKFHVHMQVPLPKYLFPLVDIGSNTIRFAFAFSIILVASLFLGAGISLALLWLPVLLFLQLALIIGLSLIVSIGVTLVPDLRMLVQSLFRMLFFVSGIFFTAERVPANLLPYFHANPIAVLIEAYRAVLLHGRSPDIRLLGFTALLTVVLLITGGFIHNHYDKRLLKLTNV</sequence>
<proteinExistence type="inferred from homology"/>
<dbReference type="GO" id="GO:0015920">
    <property type="term" value="P:lipopolysaccharide transport"/>
    <property type="evidence" value="ECO:0007669"/>
    <property type="project" value="TreeGrafter"/>
</dbReference>
<keyword evidence="6 9" id="KW-0812">Transmembrane</keyword>
<keyword evidence="3 9" id="KW-0813">Transport</keyword>
<evidence type="ECO:0000256" key="2">
    <source>
        <dbReference type="ARBA" id="ARBA00007783"/>
    </source>
</evidence>
<dbReference type="InterPro" id="IPR047817">
    <property type="entry name" value="ABC2_TM_bact-type"/>
</dbReference>